<sequence>MIGKNNYTVIQKAHIPPEIIDQIPEFDSLRQDHYIERKKMDELNRKCENYSLKIERCIKLKEILEYDVERLIFTYGRNIDISWYSYDPQCYYHLLTSTTANDSNTGKVFYSYRDHRTVVDINRRRDLVLQNDKKVLKPIRKIARNLPFPCEKINPFDEKWLIWSKRDQIDNLIIEIEKTISLFNRTQKHIETLTFGIDLFLEEGINTNQKFYESRQKERQLWKEFSQTRREKFDSFFERMYSWYVPPTTGGTYSKTDGSYSQSQQSSNLGTPREILSGYKIHNKKEWKEWLRNNHTDKGGNVEDCQKVITLGRELGY</sequence>
<accession>A0A481YRL0</accession>
<reference evidence="1" key="1">
    <citation type="journal article" date="2019" name="MBio">
        <title>Virus Genomes from Deep Sea Sediments Expand the Ocean Megavirome and Support Independent Origins of Viral Gigantism.</title>
        <authorList>
            <person name="Backstrom D."/>
            <person name="Yutin N."/>
            <person name="Jorgensen S.L."/>
            <person name="Dharamshi J."/>
            <person name="Homa F."/>
            <person name="Zaremba-Niedwiedzka K."/>
            <person name="Spang A."/>
            <person name="Wolf Y.I."/>
            <person name="Koonin E.V."/>
            <person name="Ettema T.J."/>
        </authorList>
    </citation>
    <scope>NUCLEOTIDE SEQUENCE</scope>
</reference>
<proteinExistence type="predicted"/>
<gene>
    <name evidence="1" type="ORF">LCMAC101_04230</name>
</gene>
<organism evidence="1">
    <name type="scientific">Marseillevirus LCMAC101</name>
    <dbReference type="NCBI Taxonomy" id="2506602"/>
    <lineage>
        <taxon>Viruses</taxon>
        <taxon>Varidnaviria</taxon>
        <taxon>Bamfordvirae</taxon>
        <taxon>Nucleocytoviricota</taxon>
        <taxon>Megaviricetes</taxon>
        <taxon>Pimascovirales</taxon>
        <taxon>Pimascovirales incertae sedis</taxon>
        <taxon>Marseilleviridae</taxon>
    </lineage>
</organism>
<dbReference type="EMBL" id="MK500328">
    <property type="protein sequence ID" value="QBK85828.1"/>
    <property type="molecule type" value="Genomic_DNA"/>
</dbReference>
<name>A0A481YRL0_9VIRU</name>
<evidence type="ECO:0000313" key="1">
    <source>
        <dbReference type="EMBL" id="QBK85828.1"/>
    </source>
</evidence>
<protein>
    <submittedName>
        <fullName evidence="1">Uncharacterized protein</fullName>
    </submittedName>
</protein>